<protein>
    <submittedName>
        <fullName evidence="3">Class A beta-lactamase-related serine hydrolase</fullName>
    </submittedName>
</protein>
<organism evidence="3 4">
    <name type="scientific">Microbacterium protaetiae</name>
    <dbReference type="NCBI Taxonomy" id="2509458"/>
    <lineage>
        <taxon>Bacteria</taxon>
        <taxon>Bacillati</taxon>
        <taxon>Actinomycetota</taxon>
        <taxon>Actinomycetes</taxon>
        <taxon>Micrococcales</taxon>
        <taxon>Microbacteriaceae</taxon>
        <taxon>Microbacterium</taxon>
    </lineage>
</organism>
<dbReference type="OrthoDB" id="3174977at2"/>
<keyword evidence="4" id="KW-1185">Reference proteome</keyword>
<dbReference type="AlphaFoldDB" id="A0A4P6EDT0"/>
<evidence type="ECO:0000256" key="1">
    <source>
        <dbReference type="SAM" id="SignalP"/>
    </source>
</evidence>
<dbReference type="InterPro" id="IPR050491">
    <property type="entry name" value="AmpC-like"/>
</dbReference>
<feature type="signal peptide" evidence="1">
    <location>
        <begin position="1"/>
        <end position="24"/>
    </location>
</feature>
<dbReference type="InterPro" id="IPR012338">
    <property type="entry name" value="Beta-lactam/transpept-like"/>
</dbReference>
<feature type="chain" id="PRO_5020327770" evidence="1">
    <location>
        <begin position="25"/>
        <end position="430"/>
    </location>
</feature>
<dbReference type="KEGG" id="mprt:ET475_05410"/>
<proteinExistence type="predicted"/>
<reference evidence="3 4" key="1">
    <citation type="submission" date="2019-01" db="EMBL/GenBank/DDBJ databases">
        <title>Genome sequencing of strain DFW100M-13.</title>
        <authorList>
            <person name="Heo J."/>
            <person name="Kim S.-J."/>
            <person name="Kim J.-S."/>
            <person name="Hong S.-B."/>
            <person name="Kwon S.-W."/>
        </authorList>
    </citation>
    <scope>NUCLEOTIDE SEQUENCE [LARGE SCALE GENOMIC DNA]</scope>
    <source>
        <strain evidence="3 4">DFW100M-13</strain>
    </source>
</reference>
<dbReference type="GO" id="GO:0016787">
    <property type="term" value="F:hydrolase activity"/>
    <property type="evidence" value="ECO:0007669"/>
    <property type="project" value="UniProtKB-KW"/>
</dbReference>
<dbReference type="PROSITE" id="PS51257">
    <property type="entry name" value="PROKAR_LIPOPROTEIN"/>
    <property type="match status" value="1"/>
</dbReference>
<dbReference type="Pfam" id="PF00144">
    <property type="entry name" value="Beta-lactamase"/>
    <property type="match status" value="1"/>
</dbReference>
<dbReference type="PANTHER" id="PTHR46825">
    <property type="entry name" value="D-ALANYL-D-ALANINE-CARBOXYPEPTIDASE/ENDOPEPTIDASE AMPH"/>
    <property type="match status" value="1"/>
</dbReference>
<dbReference type="EMBL" id="CP035494">
    <property type="protein sequence ID" value="QAY59483.1"/>
    <property type="molecule type" value="Genomic_DNA"/>
</dbReference>
<dbReference type="SUPFAM" id="SSF56601">
    <property type="entry name" value="beta-lactamase/transpeptidase-like"/>
    <property type="match status" value="1"/>
</dbReference>
<dbReference type="Gene3D" id="3.40.710.10">
    <property type="entry name" value="DD-peptidase/beta-lactamase superfamily"/>
    <property type="match status" value="1"/>
</dbReference>
<evidence type="ECO:0000313" key="3">
    <source>
        <dbReference type="EMBL" id="QAY59483.1"/>
    </source>
</evidence>
<accession>A0A4P6EDT0</accession>
<dbReference type="InterPro" id="IPR001466">
    <property type="entry name" value="Beta-lactam-related"/>
</dbReference>
<keyword evidence="1" id="KW-0732">Signal</keyword>
<name>A0A4P6EDT0_9MICO</name>
<evidence type="ECO:0000313" key="4">
    <source>
        <dbReference type="Proteomes" id="UP000293995"/>
    </source>
</evidence>
<feature type="domain" description="Beta-lactamase-related" evidence="2">
    <location>
        <begin position="54"/>
        <end position="379"/>
    </location>
</feature>
<evidence type="ECO:0000259" key="2">
    <source>
        <dbReference type="Pfam" id="PF00144"/>
    </source>
</evidence>
<dbReference type="Proteomes" id="UP000293995">
    <property type="component" value="Chromosome"/>
</dbReference>
<keyword evidence="3" id="KW-0378">Hydrolase</keyword>
<gene>
    <name evidence="3" type="ORF">ET475_05410</name>
</gene>
<dbReference type="RefSeq" id="WP_129386886.1">
    <property type="nucleotide sequence ID" value="NZ_CP035494.1"/>
</dbReference>
<dbReference type="PANTHER" id="PTHR46825:SF7">
    <property type="entry name" value="D-ALANYL-D-ALANINE CARBOXYPEPTIDASE"/>
    <property type="match status" value="1"/>
</dbReference>
<sequence>MPIRTGVRRVAAVAAVVVALTLGAAGCSGDPAVAGLATLAPDQKLPTDTQKQLESAVTDAMAATGASGAIVGVWVPWSGSWVAGVGTVAPGSKTPVDDDMTFRAGPVTRAMTCDALYELAADGTVQLDDSVTDYVGGIPKYTDITLEQLCDSTSGIGSYNRILGAQSLTNPAREWDPRELVGYGVGQVSGDIEPGNTFRDSDAGYLLLGLALERASGKSAQQLFDKRIFDPLGLEHTALPGDQSAAPVVDSSTPLRGFYFASKTKSGAYQCDKATEITEQSASYGFTDSGVVTDIRDLATYTRALASQALVKSKTRFTEGLPLSSGSPSWFTTSGGVVEAGPLIGQYGSTRGYLTSAFSDPTSGLTVAVVLNNSAAGRGVVVDLARELAAIAAQTPAADGEQAVAVGLPWTAEQYHTTIADAAICTTAKK</sequence>